<dbReference type="OrthoDB" id="1522895at2"/>
<dbReference type="PANTHER" id="PTHR37024:SF3">
    <property type="entry name" value="TYPE VI SECRETION SYSTEM PROTEIN TSSA"/>
    <property type="match status" value="1"/>
</dbReference>
<evidence type="ECO:0000259" key="2">
    <source>
        <dbReference type="Pfam" id="PF06812"/>
    </source>
</evidence>
<feature type="domain" description="ImpA N-terminal" evidence="2">
    <location>
        <begin position="17"/>
        <end position="128"/>
    </location>
</feature>
<dbReference type="InterPro" id="IPR010657">
    <property type="entry name" value="ImpA_N"/>
</dbReference>
<dbReference type="STRING" id="83449.BON30_23615"/>
<feature type="region of interest" description="Disordered" evidence="1">
    <location>
        <begin position="402"/>
        <end position="425"/>
    </location>
</feature>
<dbReference type="NCBIfam" id="TIGR03362">
    <property type="entry name" value="VI_chp_7"/>
    <property type="match status" value="1"/>
</dbReference>
<comment type="caution">
    <text evidence="3">The sequence shown here is derived from an EMBL/GenBank/DDBJ whole genome shotgun (WGS) entry which is preliminary data.</text>
</comment>
<accession>A0A1L9B7B9</accession>
<name>A0A1L9B7B9_9BACT</name>
<dbReference type="RefSeq" id="WP_071900652.1">
    <property type="nucleotide sequence ID" value="NZ_MPIN01000006.1"/>
</dbReference>
<keyword evidence="4" id="KW-1185">Reference proteome</keyword>
<feature type="compositionally biased region" description="Basic and acidic residues" evidence="1">
    <location>
        <begin position="1"/>
        <end position="14"/>
    </location>
</feature>
<dbReference type="Proteomes" id="UP000182229">
    <property type="component" value="Unassembled WGS sequence"/>
</dbReference>
<dbReference type="EMBL" id="MPIN01000006">
    <property type="protein sequence ID" value="OJH38145.1"/>
    <property type="molecule type" value="Genomic_DNA"/>
</dbReference>
<reference evidence="4" key="1">
    <citation type="submission" date="2016-11" db="EMBL/GenBank/DDBJ databases">
        <authorList>
            <person name="Shukria A."/>
            <person name="Stevens D.C."/>
        </authorList>
    </citation>
    <scope>NUCLEOTIDE SEQUENCE [LARGE SCALE GENOMIC DNA]</scope>
    <source>
        <strain evidence="4">Cbfe23</strain>
    </source>
</reference>
<dbReference type="PANTHER" id="PTHR37024">
    <property type="entry name" value="TYPE VI SECRETION SYSTEM DUF2094 AND IMPA-RELATED DOMAIN PROTEIN"/>
    <property type="match status" value="1"/>
</dbReference>
<evidence type="ECO:0000256" key="1">
    <source>
        <dbReference type="SAM" id="MobiDB-lite"/>
    </source>
</evidence>
<feature type="region of interest" description="Disordered" evidence="1">
    <location>
        <begin position="1"/>
        <end position="32"/>
    </location>
</feature>
<protein>
    <submittedName>
        <fullName evidence="3">Type VI secretion system ImpA domain-containing protein</fullName>
    </submittedName>
</protein>
<gene>
    <name evidence="3" type="ORF">BON30_23615</name>
</gene>
<dbReference type="Pfam" id="PF06812">
    <property type="entry name" value="ImpA_N"/>
    <property type="match status" value="1"/>
</dbReference>
<organism evidence="3 4">
    <name type="scientific">Cystobacter ferrugineus</name>
    <dbReference type="NCBI Taxonomy" id="83449"/>
    <lineage>
        <taxon>Bacteria</taxon>
        <taxon>Pseudomonadati</taxon>
        <taxon>Myxococcota</taxon>
        <taxon>Myxococcia</taxon>
        <taxon>Myxococcales</taxon>
        <taxon>Cystobacterineae</taxon>
        <taxon>Archangiaceae</taxon>
        <taxon>Cystobacter</taxon>
    </lineage>
</organism>
<sequence>MPPSLEELRERARTWTEPISEEAPAGRPARHEPAYDLVAQEVARLESPTGTPVSWSKVVTNAGELLQRRTKDLWLTSYLAHGLHATEGLRGAVTGVTVLTEVLDRYWPTLFPEVQRLRGRVNAVGWFVARMTESLPSVQITGEDWELVEGLETATRRLAEVSRIRFEEQGPSLKPLLEGVERLRNRLPASAAPRPPTPPAPAAEPPASPATPPAPPAPVAPPAPAAPPAVLAPSLVLPGEKPGSADNVLDALRGIGASLAESARLLREANTADPLAYRLLRVGLWLHFTQPPAPGPEGKTPVPALPASLREKLERLETHARWAELLEEAESLLGQHRFVLDLQRYVTTALAGLGPTHAAAREAARLELRALLQRMPAVLDLLASDGTPLADERTRKWVEAEVMERSAPSAPLPRTDERPEDGADALPPEVRELLAADRVAEALARLQQQVTTATTGRARFKARLLLGRLCVLSGQHLMAQALYETLVAESTTRGMDEWEPQLSAECLEGLLLVTRTVQKTTPSLPRECWPHFIRLSKLDPAAAFRLGQ</sequence>
<dbReference type="InterPro" id="IPR017739">
    <property type="entry name" value="T6SS-assoc_VCA0119"/>
</dbReference>
<dbReference type="AlphaFoldDB" id="A0A1L9B7B9"/>
<feature type="region of interest" description="Disordered" evidence="1">
    <location>
        <begin position="188"/>
        <end position="225"/>
    </location>
</feature>
<evidence type="ECO:0000313" key="4">
    <source>
        <dbReference type="Proteomes" id="UP000182229"/>
    </source>
</evidence>
<feature type="compositionally biased region" description="Pro residues" evidence="1">
    <location>
        <begin position="193"/>
        <end position="225"/>
    </location>
</feature>
<reference evidence="3 4" key="2">
    <citation type="submission" date="2016-12" db="EMBL/GenBank/DDBJ databases">
        <title>Draft Genome Sequence of Cystobacter ferrugineus Strain Cbfe23.</title>
        <authorList>
            <person name="Akbar S."/>
            <person name="Dowd S.E."/>
            <person name="Stevens D.C."/>
        </authorList>
    </citation>
    <scope>NUCLEOTIDE SEQUENCE [LARGE SCALE GENOMIC DNA]</scope>
    <source>
        <strain evidence="3 4">Cbfe23</strain>
    </source>
</reference>
<proteinExistence type="predicted"/>
<dbReference type="Pfam" id="PF16989">
    <property type="entry name" value="T6SS_VasJ"/>
    <property type="match status" value="1"/>
</dbReference>
<evidence type="ECO:0000313" key="3">
    <source>
        <dbReference type="EMBL" id="OJH38145.1"/>
    </source>
</evidence>